<comment type="caution">
    <text evidence="2">The sequence shown here is derived from an EMBL/GenBank/DDBJ whole genome shotgun (WGS) entry which is preliminary data.</text>
</comment>
<dbReference type="RefSeq" id="WP_271921712.1">
    <property type="nucleotide sequence ID" value="NZ_JAQNDO010000001.1"/>
</dbReference>
<sequence>MKQVPEFVVDIEPGPGTGLRLCVSATGLAPIEDELERPPPSFPPAELDELRSGSASEGVAEDLAGLVSSWLLQNDLRGHLATAFNAALEPFRIVFRLHAKLLSGLADVPFELLKFDTDPLVLQRQVRAIVHIMKRSRAAQPMRASCAPTILLIRANPVDLGGQVPPILPLRDRIREIAAAGRGLDNVEVTVLSSEAGAGGAVTYDAFRRELRRKCYSILVYLGHGDLQEVGLKGLPPIGVLQFEVEGSTFANPIRADQLRSELQNHPVPVVVLAGCLTAASDAVLRRLPQWMRGNQSVAAALAYGDSGVQCAIGMRTRLETADAICFLKAFFQSLLAEAPGDVERAVRAGREDLFAQKAYPPSWSAPVIYRTSNEEPLFDWRSTRVSGLCDPLDDYEQKLRQEGWKALVRIPDCAPPRSREFPNALLARVESAFIDRWKERGAAVLWPARIDMQPDGTARAHIHHEGALEVRSLEGQLTFPSTLTVRTVEPSPTLKAAGFRAYFATDQPGTLRFLLRCPRGAKIAPGPLFEVVLGIPTAASAVYSLVVDNLESDPRAPLRGWSNAVVVPLLGGEGGMTNAGL</sequence>
<evidence type="ECO:0000313" key="3">
    <source>
        <dbReference type="Proteomes" id="UP001221411"/>
    </source>
</evidence>
<accession>A0ABT5ESS0</accession>
<reference evidence="2 3" key="1">
    <citation type="submission" date="2022-11" db="EMBL/GenBank/DDBJ databases">
        <title>Minimal conservation of predation-associated metabolite biosynthetic gene clusters underscores biosynthetic potential of Myxococcota including descriptions for ten novel species: Archangium lansinium sp. nov., Myxococcus landrumus sp. nov., Nannocystis bai.</title>
        <authorList>
            <person name="Ahearne A."/>
            <person name="Stevens C."/>
            <person name="Dowd S."/>
        </authorList>
    </citation>
    <scope>NUCLEOTIDE SEQUENCE [LARGE SCALE GENOMIC DNA]</scope>
    <source>
        <strain evidence="2 3">RJM3</strain>
    </source>
</reference>
<evidence type="ECO:0000259" key="1">
    <source>
        <dbReference type="Pfam" id="PF12770"/>
    </source>
</evidence>
<protein>
    <submittedName>
        <fullName evidence="2">CHAT domain-containing protein</fullName>
    </submittedName>
</protein>
<dbReference type="Pfam" id="PF12770">
    <property type="entry name" value="CHAT"/>
    <property type="match status" value="1"/>
</dbReference>
<name>A0ABT5ESS0_9BACT</name>
<dbReference type="Proteomes" id="UP001221411">
    <property type="component" value="Unassembled WGS sequence"/>
</dbReference>
<proteinExistence type="predicted"/>
<dbReference type="EMBL" id="JAQNDO010000001">
    <property type="protein sequence ID" value="MDC0744801.1"/>
    <property type="molecule type" value="Genomic_DNA"/>
</dbReference>
<dbReference type="InterPro" id="IPR024983">
    <property type="entry name" value="CHAT_dom"/>
</dbReference>
<feature type="domain" description="CHAT" evidence="1">
    <location>
        <begin position="96"/>
        <end position="370"/>
    </location>
</feature>
<evidence type="ECO:0000313" key="2">
    <source>
        <dbReference type="EMBL" id="MDC0744801.1"/>
    </source>
</evidence>
<keyword evidence="3" id="KW-1185">Reference proteome</keyword>
<organism evidence="2 3">
    <name type="scientific">Polyangium mundeleinium</name>
    <dbReference type="NCBI Taxonomy" id="2995306"/>
    <lineage>
        <taxon>Bacteria</taxon>
        <taxon>Pseudomonadati</taxon>
        <taxon>Myxococcota</taxon>
        <taxon>Polyangia</taxon>
        <taxon>Polyangiales</taxon>
        <taxon>Polyangiaceae</taxon>
        <taxon>Polyangium</taxon>
    </lineage>
</organism>
<gene>
    <name evidence="2" type="ORF">POL67_25945</name>
</gene>